<evidence type="ECO:0000313" key="3">
    <source>
        <dbReference type="EMBL" id="WXB10950.1"/>
    </source>
</evidence>
<dbReference type="Proteomes" id="UP001370348">
    <property type="component" value="Chromosome"/>
</dbReference>
<dbReference type="EMBL" id="CP089984">
    <property type="protein sequence ID" value="WXB10950.1"/>
    <property type="molecule type" value="Genomic_DNA"/>
</dbReference>
<dbReference type="PANTHER" id="PTHR23150:SF19">
    <property type="entry name" value="FORMYLGLYCINE-GENERATING ENZYME"/>
    <property type="match status" value="1"/>
</dbReference>
<keyword evidence="4" id="KW-1185">Reference proteome</keyword>
<dbReference type="InterPro" id="IPR016187">
    <property type="entry name" value="CTDL_fold"/>
</dbReference>
<dbReference type="InterPro" id="IPR051043">
    <property type="entry name" value="Sulfatase_Mod_Factor_Kinase"/>
</dbReference>
<dbReference type="SUPFAM" id="SSF56436">
    <property type="entry name" value="C-type lectin-like"/>
    <property type="match status" value="1"/>
</dbReference>
<dbReference type="Pfam" id="PF03781">
    <property type="entry name" value="FGE-sulfatase"/>
    <property type="match status" value="1"/>
</dbReference>
<evidence type="ECO:0000259" key="2">
    <source>
        <dbReference type="Pfam" id="PF03781"/>
    </source>
</evidence>
<feature type="region of interest" description="Disordered" evidence="1">
    <location>
        <begin position="25"/>
        <end position="48"/>
    </location>
</feature>
<proteinExistence type="predicted"/>
<sequence length="275" mass="29117">MAVIGTGAFGCSILFDVGALSDGGGASPTSDDGGGDAPGGACPEGKGPEMIRVGNDAGGDAAISFCVDTTEVTITQYRRFLEETKGDAGKQPRECAFNTSYEPLTEDGGEPPSAHADSPVVYVDWCDAYMYCTWAGKRLCGRVNGGSAYHGAPGDPRESQWTFACSRNGARPYPYGMGFDTSLCNDGNGGDPHLAPVKQFKGCEGGFTGLFDMSGNVAEWEDACKDADQCPTRGGSYYIGRDPDRDVFSCYVSFFSFDFTRQHRGRAVGFRCCGP</sequence>
<reference evidence="3 4" key="1">
    <citation type="submission" date="2021-12" db="EMBL/GenBank/DDBJ databases">
        <title>Discovery of the Pendulisporaceae a myxobacterial family with distinct sporulation behavior and unique specialized metabolism.</title>
        <authorList>
            <person name="Garcia R."/>
            <person name="Popoff A."/>
            <person name="Bader C.D."/>
            <person name="Loehr J."/>
            <person name="Walesch S."/>
            <person name="Walt C."/>
            <person name="Boldt J."/>
            <person name="Bunk B."/>
            <person name="Haeckl F.J.F.P.J."/>
            <person name="Gunesch A.P."/>
            <person name="Birkelbach J."/>
            <person name="Nuebel U."/>
            <person name="Pietschmann T."/>
            <person name="Bach T."/>
            <person name="Mueller R."/>
        </authorList>
    </citation>
    <scope>NUCLEOTIDE SEQUENCE [LARGE SCALE GENOMIC DNA]</scope>
    <source>
        <strain evidence="3 4">MSr11954</strain>
    </source>
</reference>
<dbReference type="InterPro" id="IPR005532">
    <property type="entry name" value="SUMF_dom"/>
</dbReference>
<dbReference type="InterPro" id="IPR042095">
    <property type="entry name" value="SUMF_sf"/>
</dbReference>
<evidence type="ECO:0000256" key="1">
    <source>
        <dbReference type="SAM" id="MobiDB-lite"/>
    </source>
</evidence>
<gene>
    <name evidence="3" type="ORF">LZC94_24070</name>
</gene>
<dbReference type="PANTHER" id="PTHR23150">
    <property type="entry name" value="SULFATASE MODIFYING FACTOR 1, 2"/>
    <property type="match status" value="1"/>
</dbReference>
<dbReference type="RefSeq" id="WP_394820566.1">
    <property type="nucleotide sequence ID" value="NZ_CP089984.1"/>
</dbReference>
<feature type="domain" description="Sulfatase-modifying factor enzyme-like" evidence="2">
    <location>
        <begin position="64"/>
        <end position="225"/>
    </location>
</feature>
<evidence type="ECO:0000313" key="4">
    <source>
        <dbReference type="Proteomes" id="UP001370348"/>
    </source>
</evidence>
<name>A0ABZ2LP38_9BACT</name>
<dbReference type="Gene3D" id="3.90.1580.10">
    <property type="entry name" value="paralog of FGE (formylglycine-generating enzyme)"/>
    <property type="match status" value="1"/>
</dbReference>
<accession>A0ABZ2LP38</accession>
<organism evidence="3 4">
    <name type="scientific">Pendulispora albinea</name>
    <dbReference type="NCBI Taxonomy" id="2741071"/>
    <lineage>
        <taxon>Bacteria</taxon>
        <taxon>Pseudomonadati</taxon>
        <taxon>Myxococcota</taxon>
        <taxon>Myxococcia</taxon>
        <taxon>Myxococcales</taxon>
        <taxon>Sorangiineae</taxon>
        <taxon>Pendulisporaceae</taxon>
        <taxon>Pendulispora</taxon>
    </lineage>
</organism>
<protein>
    <submittedName>
        <fullName evidence="3">Formylglycine-generating enzyme family protein</fullName>
    </submittedName>
</protein>